<feature type="non-terminal residue" evidence="3">
    <location>
        <position position="1"/>
    </location>
</feature>
<feature type="domain" description="C2" evidence="2">
    <location>
        <begin position="97"/>
        <end position="158"/>
    </location>
</feature>
<dbReference type="InterPro" id="IPR035892">
    <property type="entry name" value="C2_domain_sf"/>
</dbReference>
<proteinExistence type="predicted"/>
<protein>
    <recommendedName>
        <fullName evidence="2">C2 domain-containing protein</fullName>
    </recommendedName>
</protein>
<feature type="compositionally biased region" description="Basic residues" evidence="1">
    <location>
        <begin position="56"/>
        <end position="66"/>
    </location>
</feature>
<dbReference type="EMBL" id="BTRK01000006">
    <property type="protein sequence ID" value="GMR61772.1"/>
    <property type="molecule type" value="Genomic_DNA"/>
</dbReference>
<dbReference type="Proteomes" id="UP001328107">
    <property type="component" value="Unassembled WGS sequence"/>
</dbReference>
<feature type="region of interest" description="Disordered" evidence="1">
    <location>
        <begin position="56"/>
        <end position="92"/>
    </location>
</feature>
<sequence length="208" mass="24479">SQPIRPEKYNLPAEHAEERGIKGIVYLSLSFCRDNIVIDLDRSEYFSDKIVDRTGSKKYKRKHRSTHVQAELIHRSRDRSDSSGRRESRRNYSTILQRYRTNTISNSDEPTFNKRFNFELDERNHHDVITIRVIEKVQINEYDSGRFELGCFTFHISQIRKMAQQIPYNDGDCLVEVLNNGFFILDPAEGRETSFAMSKVVKQYSFDT</sequence>
<organism evidence="3 4">
    <name type="scientific">Pristionchus mayeri</name>
    <dbReference type="NCBI Taxonomy" id="1317129"/>
    <lineage>
        <taxon>Eukaryota</taxon>
        <taxon>Metazoa</taxon>
        <taxon>Ecdysozoa</taxon>
        <taxon>Nematoda</taxon>
        <taxon>Chromadorea</taxon>
        <taxon>Rhabditida</taxon>
        <taxon>Rhabditina</taxon>
        <taxon>Diplogasteromorpha</taxon>
        <taxon>Diplogasteroidea</taxon>
        <taxon>Neodiplogasteridae</taxon>
        <taxon>Pristionchus</taxon>
    </lineage>
</organism>
<dbReference type="InterPro" id="IPR000008">
    <property type="entry name" value="C2_dom"/>
</dbReference>
<dbReference type="CDD" id="cd00030">
    <property type="entry name" value="C2"/>
    <property type="match status" value="1"/>
</dbReference>
<dbReference type="Gene3D" id="2.60.40.150">
    <property type="entry name" value="C2 domain"/>
    <property type="match status" value="1"/>
</dbReference>
<comment type="caution">
    <text evidence="3">The sequence shown here is derived from an EMBL/GenBank/DDBJ whole genome shotgun (WGS) entry which is preliminary data.</text>
</comment>
<accession>A0AAN5DFV7</accession>
<feature type="compositionally biased region" description="Basic and acidic residues" evidence="1">
    <location>
        <begin position="72"/>
        <end position="90"/>
    </location>
</feature>
<feature type="non-terminal residue" evidence="3">
    <location>
        <position position="208"/>
    </location>
</feature>
<keyword evidence="4" id="KW-1185">Reference proteome</keyword>
<dbReference type="SUPFAM" id="SSF49562">
    <property type="entry name" value="C2 domain (Calcium/lipid-binding domain, CaLB)"/>
    <property type="match status" value="1"/>
</dbReference>
<name>A0AAN5DFV7_9BILA</name>
<reference evidence="4" key="1">
    <citation type="submission" date="2022-10" db="EMBL/GenBank/DDBJ databases">
        <title>Genome assembly of Pristionchus species.</title>
        <authorList>
            <person name="Yoshida K."/>
            <person name="Sommer R.J."/>
        </authorList>
    </citation>
    <scope>NUCLEOTIDE SEQUENCE [LARGE SCALE GENOMIC DNA]</scope>
    <source>
        <strain evidence="4">RS5460</strain>
    </source>
</reference>
<dbReference type="Pfam" id="PF00168">
    <property type="entry name" value="C2"/>
    <property type="match status" value="1"/>
</dbReference>
<dbReference type="AlphaFoldDB" id="A0AAN5DFV7"/>
<evidence type="ECO:0000313" key="3">
    <source>
        <dbReference type="EMBL" id="GMR61772.1"/>
    </source>
</evidence>
<evidence type="ECO:0000259" key="2">
    <source>
        <dbReference type="Pfam" id="PF00168"/>
    </source>
</evidence>
<evidence type="ECO:0000256" key="1">
    <source>
        <dbReference type="SAM" id="MobiDB-lite"/>
    </source>
</evidence>
<gene>
    <name evidence="3" type="ORF">PMAYCL1PPCAC_31967</name>
</gene>
<evidence type="ECO:0000313" key="4">
    <source>
        <dbReference type="Proteomes" id="UP001328107"/>
    </source>
</evidence>